<dbReference type="EMBL" id="MKHE01000001">
    <property type="protein sequence ID" value="OWK18202.1"/>
    <property type="molecule type" value="Genomic_DNA"/>
</dbReference>
<keyword evidence="3" id="KW-1185">Reference proteome</keyword>
<dbReference type="OrthoDB" id="5801062at2759"/>
<feature type="compositionally biased region" description="Basic and acidic residues" evidence="1">
    <location>
        <begin position="172"/>
        <end position="183"/>
    </location>
</feature>
<proteinExistence type="predicted"/>
<sequence>MDCTLVSETMLVKLKKQEDKGEKSPNGERKMNDSLEDDMNPVWRRASPGWQIKRRNCLLLQKKPTTPSKKQDKVRQKAFLEPYFKVWKKEERRKLFGHTCKKCEIFMQIFQQNKDERSWFPAQDTNFAIFHPTHERISGKLVFLPFRLVWKDLDPCPHPERRQPYNVRFLPKGKEQQKQKRGQ</sequence>
<feature type="region of interest" description="Disordered" evidence="1">
    <location>
        <begin position="14"/>
        <end position="41"/>
    </location>
</feature>
<dbReference type="AlphaFoldDB" id="A0A212DJ43"/>
<evidence type="ECO:0000313" key="3">
    <source>
        <dbReference type="Proteomes" id="UP000242450"/>
    </source>
</evidence>
<feature type="region of interest" description="Disordered" evidence="1">
    <location>
        <begin position="161"/>
        <end position="183"/>
    </location>
</feature>
<feature type="non-terminal residue" evidence="2">
    <location>
        <position position="183"/>
    </location>
</feature>
<accession>A0A212DJ43</accession>
<evidence type="ECO:0000313" key="2">
    <source>
        <dbReference type="EMBL" id="OWK18202.1"/>
    </source>
</evidence>
<comment type="caution">
    <text evidence="2">The sequence shown here is derived from an EMBL/GenBank/DDBJ whole genome shotgun (WGS) entry which is preliminary data.</text>
</comment>
<protein>
    <submittedName>
        <fullName evidence="2">Uncharacterized protein</fullName>
    </submittedName>
</protein>
<reference evidence="2 3" key="1">
    <citation type="journal article" date="2018" name="Mol. Genet. Genomics">
        <title>The red deer Cervus elaphus genome CerEla1.0: sequencing, annotating, genes, and chromosomes.</title>
        <authorList>
            <person name="Bana N.A."/>
            <person name="Nyiri A."/>
            <person name="Nagy J."/>
            <person name="Frank K."/>
            <person name="Nagy T."/>
            <person name="Steger V."/>
            <person name="Schiller M."/>
            <person name="Lakatos P."/>
            <person name="Sugar L."/>
            <person name="Horn P."/>
            <person name="Barta E."/>
            <person name="Orosz L."/>
        </authorList>
    </citation>
    <scope>NUCLEOTIDE SEQUENCE [LARGE SCALE GENOMIC DNA]</scope>
    <source>
        <strain evidence="2">Hungarian</strain>
    </source>
</reference>
<evidence type="ECO:0000256" key="1">
    <source>
        <dbReference type="SAM" id="MobiDB-lite"/>
    </source>
</evidence>
<feature type="compositionally biased region" description="Basic and acidic residues" evidence="1">
    <location>
        <begin position="15"/>
        <end position="33"/>
    </location>
</feature>
<name>A0A212DJ43_CEREH</name>
<organism evidence="2 3">
    <name type="scientific">Cervus elaphus hippelaphus</name>
    <name type="common">European red deer</name>
    <dbReference type="NCBI Taxonomy" id="46360"/>
    <lineage>
        <taxon>Eukaryota</taxon>
        <taxon>Metazoa</taxon>
        <taxon>Chordata</taxon>
        <taxon>Craniata</taxon>
        <taxon>Vertebrata</taxon>
        <taxon>Euteleostomi</taxon>
        <taxon>Mammalia</taxon>
        <taxon>Eutheria</taxon>
        <taxon>Laurasiatheria</taxon>
        <taxon>Artiodactyla</taxon>
        <taxon>Ruminantia</taxon>
        <taxon>Pecora</taxon>
        <taxon>Cervidae</taxon>
        <taxon>Cervinae</taxon>
        <taxon>Cervus</taxon>
    </lineage>
</organism>
<gene>
    <name evidence="2" type="ORF">Celaphus_00008884</name>
</gene>
<dbReference type="Proteomes" id="UP000242450">
    <property type="component" value="Chromosome 1"/>
</dbReference>